<evidence type="ECO:0000256" key="5">
    <source>
        <dbReference type="ARBA" id="ARBA00034327"/>
    </source>
</evidence>
<protein>
    <recommendedName>
        <fullName evidence="6">CD-NTase-associated protein 12</fullName>
        <ecNumber evidence="5">3.2.2.5</ecNumber>
    </recommendedName>
    <alternativeName>
        <fullName evidence="7">NAD(+) hydrolase</fullName>
    </alternativeName>
    <alternativeName>
        <fullName evidence="8">TIR-STING</fullName>
    </alternativeName>
</protein>
<dbReference type="EC" id="3.2.2.5" evidence="5"/>
<evidence type="ECO:0000256" key="3">
    <source>
        <dbReference type="ARBA" id="ARBA00023118"/>
    </source>
</evidence>
<dbReference type="SMR" id="A0AAC8Y073"/>
<evidence type="ECO:0000256" key="1">
    <source>
        <dbReference type="ARBA" id="ARBA00022741"/>
    </source>
</evidence>
<evidence type="ECO:0000313" key="14">
    <source>
        <dbReference type="EMBL" id="TYA39199.1"/>
    </source>
</evidence>
<dbReference type="KEGG" id="aact:ACT75_11015"/>
<evidence type="ECO:0000256" key="4">
    <source>
        <dbReference type="ARBA" id="ARBA00034315"/>
    </source>
</evidence>
<evidence type="ECO:0000313" key="16">
    <source>
        <dbReference type="Proteomes" id="UP000226080"/>
    </source>
</evidence>
<feature type="domain" description="Prokaryotic STING" evidence="11">
    <location>
        <begin position="159"/>
        <end position="295"/>
    </location>
</feature>
<reference evidence="13 16" key="2">
    <citation type="submission" date="2017-10" db="EMBL/GenBank/DDBJ databases">
        <title>Draft genome sequences of Aggregatibacter actinomycetemcomitans strains 310a and 310b.</title>
        <authorList>
            <person name="May A.C."/>
            <person name="Ohta H."/>
            <person name="Maeda H."/>
            <person name="Kokeguchi S."/>
            <person name="Cugini C."/>
        </authorList>
    </citation>
    <scope>NUCLEOTIDE SEQUENCE [LARGE SCALE GENOMIC DNA]</scope>
    <source>
        <strain evidence="13 16">310b</strain>
    </source>
</reference>
<organism evidence="12 15">
    <name type="scientific">Aggregatibacter actinomycetemcomitans</name>
    <name type="common">Actinobacillus actinomycetemcomitans</name>
    <name type="synonym">Haemophilus actinomycetemcomitans</name>
    <dbReference type="NCBI Taxonomy" id="714"/>
    <lineage>
        <taxon>Bacteria</taxon>
        <taxon>Pseudomonadati</taxon>
        <taxon>Pseudomonadota</taxon>
        <taxon>Gammaproteobacteria</taxon>
        <taxon>Pasteurellales</taxon>
        <taxon>Pasteurellaceae</taxon>
        <taxon>Aggregatibacter</taxon>
    </lineage>
</organism>
<evidence type="ECO:0000256" key="7">
    <source>
        <dbReference type="ARBA" id="ARBA00034355"/>
    </source>
</evidence>
<dbReference type="InterPro" id="IPR046876">
    <property type="entry name" value="Prok_STING"/>
</dbReference>
<dbReference type="GO" id="GO:0003953">
    <property type="term" value="F:NAD+ nucleosidase activity"/>
    <property type="evidence" value="ECO:0007669"/>
    <property type="project" value="UniProtKB-EC"/>
</dbReference>
<keyword evidence="12" id="KW-0238">DNA-binding</keyword>
<evidence type="ECO:0000259" key="10">
    <source>
        <dbReference type="Pfam" id="PF10137"/>
    </source>
</evidence>
<keyword evidence="1" id="KW-0547">Nucleotide-binding</keyword>
<proteinExistence type="inferred from homology"/>
<evidence type="ECO:0000313" key="15">
    <source>
        <dbReference type="Proteomes" id="UP000072236"/>
    </source>
</evidence>
<evidence type="ECO:0000256" key="8">
    <source>
        <dbReference type="ARBA" id="ARBA00034366"/>
    </source>
</evidence>
<dbReference type="Proteomes" id="UP000226080">
    <property type="component" value="Unassembled WGS sequence"/>
</dbReference>
<dbReference type="GO" id="GO:0003677">
    <property type="term" value="F:DNA binding"/>
    <property type="evidence" value="ECO:0007669"/>
    <property type="project" value="UniProtKB-KW"/>
</dbReference>
<evidence type="ECO:0000256" key="6">
    <source>
        <dbReference type="ARBA" id="ARBA00034339"/>
    </source>
</evidence>
<keyword evidence="16" id="KW-1185">Reference proteome</keyword>
<dbReference type="GO" id="GO:0000166">
    <property type="term" value="F:nucleotide binding"/>
    <property type="evidence" value="ECO:0007669"/>
    <property type="project" value="UniProtKB-KW"/>
</dbReference>
<evidence type="ECO:0000256" key="9">
    <source>
        <dbReference type="ARBA" id="ARBA00049230"/>
    </source>
</evidence>
<keyword evidence="3" id="KW-0051">Antiviral defense</keyword>
<dbReference type="Proteomes" id="UP000323012">
    <property type="component" value="Unassembled WGS sequence"/>
</dbReference>
<feature type="domain" description="CD-NTase-associated protein 12/Pycsar effector protein TIR" evidence="10">
    <location>
        <begin position="4"/>
        <end position="128"/>
    </location>
</feature>
<evidence type="ECO:0000313" key="17">
    <source>
        <dbReference type="Proteomes" id="UP000323012"/>
    </source>
</evidence>
<evidence type="ECO:0000313" key="12">
    <source>
        <dbReference type="EMBL" id="AMQ95010.1"/>
    </source>
</evidence>
<dbReference type="InterPro" id="IPR019302">
    <property type="entry name" value="CAP12/PCTIR_TIR_dom"/>
</dbReference>
<reference evidence="12 15" key="1">
    <citation type="submission" date="2015-10" db="EMBL/GenBank/DDBJ databases">
        <title>Tn-seq of a polymicrobial infection.</title>
        <authorList>
            <person name="Stacy A."/>
            <person name="Rumbaugh K.P."/>
            <person name="Whiteley M."/>
        </authorList>
    </citation>
    <scope>NUCLEOTIDE SEQUENCE [LARGE SCALE GENOMIC DNA]</scope>
    <source>
        <strain evidence="12 15">624</strain>
    </source>
</reference>
<dbReference type="RefSeq" id="WP_005552896.1">
    <property type="nucleotide sequence ID" value="NZ_CP012959.1"/>
</dbReference>
<dbReference type="GO" id="GO:0050135">
    <property type="term" value="F:NADP+ nucleosidase activity"/>
    <property type="evidence" value="ECO:0007669"/>
    <property type="project" value="InterPro"/>
</dbReference>
<dbReference type="Pfam" id="PF10137">
    <property type="entry name" value="CAP12-PCTIR_TIR"/>
    <property type="match status" value="1"/>
</dbReference>
<comment type="similarity">
    <text evidence="4">In the C-terminal section; belongs to the bacterial STING family.</text>
</comment>
<name>A0AAC8Y073_AGGAC</name>
<dbReference type="CDD" id="cd22659">
    <property type="entry name" value="STING_bact-like"/>
    <property type="match status" value="1"/>
</dbReference>
<dbReference type="EMBL" id="CP012959">
    <property type="protein sequence ID" value="AMQ95010.1"/>
    <property type="molecule type" value="Genomic_DNA"/>
</dbReference>
<dbReference type="EMBL" id="VSED01000009">
    <property type="protein sequence ID" value="TYA39199.1"/>
    <property type="molecule type" value="Genomic_DNA"/>
</dbReference>
<accession>A0AAC8Y073</accession>
<dbReference type="GO" id="GO:0051607">
    <property type="term" value="P:defense response to virus"/>
    <property type="evidence" value="ECO:0007669"/>
    <property type="project" value="UniProtKB-KW"/>
</dbReference>
<dbReference type="Pfam" id="PF20300">
    <property type="entry name" value="prok_STING"/>
    <property type="match status" value="1"/>
</dbReference>
<sequence>MKKKIFIGSSSEELRIAEKVKKILEQDNEFEVTIWNDNSIWDNSVFKLNHNFLTDLLNSSLSSDFGILIGTCDDKVIVRGTERLQPRDNVLFELGFFIGKLGLDNCAFLIDKNIHILSDVQGITLARANMGDPDELKRAVNCIKEHFKHQPNSGINFFPSSTLASVYHENFIKPTCQTIIEDNGILDTAGKKHTNCLVKIIIPNKINIDVNSQFQILKNKISTNTLSFNYKGRPRNISIEIVESSEENTTIIDFPTIISGIYYAISNLLPQDSETDSITYRNILARELDRFVNTLYKFIKRDGYDEIVKIVYEDKLY</sequence>
<keyword evidence="2" id="KW-0378">Hydrolase</keyword>
<evidence type="ECO:0000313" key="13">
    <source>
        <dbReference type="EMBL" id="PHO20572.1"/>
    </source>
</evidence>
<dbReference type="EMBL" id="PCGW01000009">
    <property type="protein sequence ID" value="PHO20572.1"/>
    <property type="molecule type" value="Genomic_DNA"/>
</dbReference>
<reference evidence="14 17" key="3">
    <citation type="submission" date="2019-08" db="EMBL/GenBank/DDBJ databases">
        <title>Whole genome sequencing of Aggregatibacter actinomycetemcomitans cultured from blood stream infections in Denmark reveals a novel phylogenetic lineage expressing serotype a membrane O polysaccharide.</title>
        <authorList>
            <person name="Nedergaard S."/>
            <person name="Kobel C.M."/>
            <person name="Nielsen M.B."/>
            <person name="Moeller R.T."/>
            <person name="Jensen A.B."/>
            <person name="Noerskov-Lauritsen N."/>
        </authorList>
    </citation>
    <scope>NUCLEOTIDE SEQUENCE [LARGE SCALE GENOMIC DNA]</scope>
    <source>
        <strain evidence="14 17">PN_563</strain>
    </source>
</reference>
<dbReference type="AlphaFoldDB" id="A0AAC8Y073"/>
<evidence type="ECO:0000259" key="11">
    <source>
        <dbReference type="Pfam" id="PF20300"/>
    </source>
</evidence>
<comment type="catalytic activity">
    <reaction evidence="9">
        <text>NAD(+) + H2O = ADP-D-ribose + nicotinamide + H(+)</text>
        <dbReference type="Rhea" id="RHEA:16301"/>
        <dbReference type="ChEBI" id="CHEBI:15377"/>
        <dbReference type="ChEBI" id="CHEBI:15378"/>
        <dbReference type="ChEBI" id="CHEBI:17154"/>
        <dbReference type="ChEBI" id="CHEBI:57540"/>
        <dbReference type="ChEBI" id="CHEBI:57967"/>
        <dbReference type="EC" id="3.2.2.5"/>
    </reaction>
</comment>
<evidence type="ECO:0000256" key="2">
    <source>
        <dbReference type="ARBA" id="ARBA00022801"/>
    </source>
</evidence>
<dbReference type="Proteomes" id="UP000072236">
    <property type="component" value="Chromosome"/>
</dbReference>
<gene>
    <name evidence="12" type="ORF">ACT75_11015</name>
    <name evidence="13" type="ORF">CQR80_06005</name>
    <name evidence="14" type="ORF">FXB79_04585</name>
</gene>